<feature type="domain" description="Alphavirus-like MT" evidence="8">
    <location>
        <begin position="94"/>
        <end position="324"/>
    </location>
</feature>
<organism evidence="9">
    <name type="scientific">Muthill virus</name>
    <dbReference type="NCBI Taxonomy" id="1807803"/>
    <lineage>
        <taxon>Viruses</taxon>
        <taxon>Riboviria</taxon>
    </lineage>
</organism>
<dbReference type="GO" id="GO:0008174">
    <property type="term" value="F:mRNA methyltransferase activity"/>
    <property type="evidence" value="ECO:0007669"/>
    <property type="project" value="UniProtKB-UniRule"/>
</dbReference>
<dbReference type="PROSITE" id="PS50802">
    <property type="entry name" value="OTU"/>
    <property type="match status" value="1"/>
</dbReference>
<dbReference type="InterPro" id="IPR043502">
    <property type="entry name" value="DNA/RNA_pol_sf"/>
</dbReference>
<dbReference type="Pfam" id="PF01443">
    <property type="entry name" value="Viral_helicase1"/>
    <property type="match status" value="1"/>
</dbReference>
<dbReference type="GO" id="GO:0039694">
    <property type="term" value="P:viral RNA genome replication"/>
    <property type="evidence" value="ECO:0007669"/>
    <property type="project" value="InterPro"/>
</dbReference>
<evidence type="ECO:0000256" key="2">
    <source>
        <dbReference type="ARBA" id="ARBA00022695"/>
    </source>
</evidence>
<dbReference type="InterPro" id="IPR001788">
    <property type="entry name" value="RNA-dep_RNA_pol_alsuvir"/>
</dbReference>
<name>A0A1L3KJV2_9VIRU</name>
<accession>A0A1L3KJV2</accession>
<dbReference type="Pfam" id="PF00978">
    <property type="entry name" value="RdRP_2"/>
    <property type="match status" value="1"/>
</dbReference>
<dbReference type="GO" id="GO:0006351">
    <property type="term" value="P:DNA-templated transcription"/>
    <property type="evidence" value="ECO:0007669"/>
    <property type="project" value="InterPro"/>
</dbReference>
<dbReference type="GO" id="GO:0003723">
    <property type="term" value="F:RNA binding"/>
    <property type="evidence" value="ECO:0007669"/>
    <property type="project" value="InterPro"/>
</dbReference>
<dbReference type="InterPro" id="IPR002588">
    <property type="entry name" value="Alphavirus-like_MT_dom"/>
</dbReference>
<feature type="domain" description="OTU" evidence="6">
    <location>
        <begin position="850"/>
        <end position="951"/>
    </location>
</feature>
<dbReference type="EMBL" id="KX883790">
    <property type="protein sequence ID" value="APG77691.1"/>
    <property type="molecule type" value="Genomic_RNA"/>
</dbReference>
<keyword evidence="3" id="KW-0547">Nucleotide-binding</keyword>
<dbReference type="InterPro" id="IPR027351">
    <property type="entry name" value="(+)RNA_virus_helicase_core_dom"/>
</dbReference>
<keyword evidence="2" id="KW-0548">Nucleotidyltransferase</keyword>
<evidence type="ECO:0000256" key="4">
    <source>
        <dbReference type="ARBA" id="ARBA00022953"/>
    </source>
</evidence>
<dbReference type="InterPro" id="IPR027417">
    <property type="entry name" value="P-loop_NTPase"/>
</dbReference>
<dbReference type="SUPFAM" id="SSF56672">
    <property type="entry name" value="DNA/RNA polymerases"/>
    <property type="match status" value="1"/>
</dbReference>
<dbReference type="PROSITE" id="PS50507">
    <property type="entry name" value="RDRP_SSRNA_POS"/>
    <property type="match status" value="1"/>
</dbReference>
<keyword evidence="4" id="KW-0693">Viral RNA replication</keyword>
<evidence type="ECO:0000259" key="6">
    <source>
        <dbReference type="PROSITE" id="PS50802"/>
    </source>
</evidence>
<protein>
    <submittedName>
        <fullName evidence="9">Uncharacterized protein</fullName>
    </submittedName>
</protein>
<evidence type="ECO:0000313" key="9">
    <source>
        <dbReference type="EMBL" id="APG77691.1"/>
    </source>
</evidence>
<evidence type="ECO:0000259" key="7">
    <source>
        <dbReference type="PROSITE" id="PS51657"/>
    </source>
</evidence>
<feature type="domain" description="(+)RNA virus helicase C-terminal" evidence="7">
    <location>
        <begin position="1339"/>
        <end position="1667"/>
    </location>
</feature>
<keyword evidence="1" id="KW-0808">Transferase</keyword>
<dbReference type="InterPro" id="IPR007094">
    <property type="entry name" value="RNA-dir_pol_PSvirus"/>
</dbReference>
<dbReference type="GO" id="GO:0006396">
    <property type="term" value="P:RNA processing"/>
    <property type="evidence" value="ECO:0007669"/>
    <property type="project" value="InterPro"/>
</dbReference>
<dbReference type="GO" id="GO:0003968">
    <property type="term" value="F:RNA-directed RNA polymerase activity"/>
    <property type="evidence" value="ECO:0007669"/>
    <property type="project" value="InterPro"/>
</dbReference>
<dbReference type="Gene3D" id="3.40.50.300">
    <property type="entry name" value="P-loop containing nucleotide triphosphate hydrolases"/>
    <property type="match status" value="2"/>
</dbReference>
<evidence type="ECO:0000256" key="3">
    <source>
        <dbReference type="ARBA" id="ARBA00022840"/>
    </source>
</evidence>
<sequence length="2221" mass="253473">MTSDASTFKPSFFRPDLNDVLTALESSNSDKLLSSFLQSKGENAIKNLIASHYVAYFDDRKKDKVFNRSVTIHTHLKPNQQALLTEAYPGLALTFTQRTRHSHSFANASRTCEFYNLLYERIHYDPIVDNKLLTDNHWDVFVKDVGGDPSNILSHSIASYHSCSPVISTNAYDSSRYTNRLVSTLFRRTKLVEERNEILTNLTTGVTNSKTCRRLAQDCNVRSPFLMFLHSIYDMTQVDIANAFDSANAIIGFASFIYTDEIMVQPFGELSELGVWWRYTDYPKNVQWSPTHVMNFIQGDIVFGFSGDDGYNYRHNLARYKSHVTCMRFCSSRGVVINSELLENRCGIQFIKYSRELIRADKGVSHTLNIKSMENKYIVTFYDTCSLFQSSSVIPTKAYSTDPEPWLQSKRVIPVRFLVDKSPVDNTRSYLSTVKDNLKPNDVLNYMRNYLSRSVVNGSVVDIRLTIPPHELGILARALYLQTYDSNYCGGKIVQQALHDIDIARRRYYFPWMPSLVNSDFLNLDGRTINTRSKTLDMLIDSTSLTLAGCVYYAVKTIRHHYFLPPGFLYREFSTYIPYLKHVLTGSKHSVLHTTIGGCVGLSISRPIILSTAVTVAASASCYYAYRSVLSNYTPVIVGSFSYFVYRGVSYLNSLIFPKFSHGLDFARKIMQWKKTKFHFSPLPSFINLIYLSVPVAYFCTKYALRYMCTPPTIRPIDPRNFIVSPVTKFSFVPKPIRVRNINVDYYVPTEMTDDQAEQQANEFIKHAYGIDITSPDEHIIPLINDVFGKPSKDIPEPHISTPTTALNLDDEKPAVVESANTIPELPTQTSNVEVATGTPRIEISDKTTLHRITIPGDGVCCFRSAVVARDVDIATLRSDLLKSAPKENHNLIEELTAPNWGGSAALEYMADHFGVQYAVHEGSITHNFGNSSRVVHLEYKQSHYNLLIPDHKFTDVVTVSIKSFPPFKLDETLKKLSRFINVSPTERHGYHYSHNLDHYCHHHSACLNNSFERVLRDNSAHNNMVFFLEKTPGMFNLDLLNQSLISHGLHAYVHCVPLTDHYVLSVHTGYRALLTLSDFAAVDKHNHDCSCDGPSKPKTVCRNVVCYCGDTLMEYEHVSEPYAADLIIQLINSNSLTRTSIIDVTHRASSECLSLSVNVDEACRLVDHHEALERFNEHLTRNSYSTVNTVLIETCVVDPQPILSLISKKFPHIGVKHILNKSGGDIRDLYTPVVERNDDDRVRNCMEERRELWKHDVHFTINSLKAHHDRLVNAHTNNMPLICPDAYYHLYDVYSNRVLCGTGVVTSDVRWGWDGEKLINFDRLSSSNLVKVTDSHYISFNRHSILVQAFHHYNLVKAIDLSQFKLKCQLRVIQGVPGAGKTEYILSNVDHTKKSLLLTLTRTAKDDMLRRAEKRTRLSNSPNNMDIMTFDSFMINFNTRDNNYEEVWFDEARLTHGGDWLWTAYLTSCRKLTIVGDVAQIPYIDRTHFIPKYTVPAIFHQDSIALSKSHRCPADIVRWMNVTRRPCGSPIYPFTVTTTSKIIHSVETKSIAGVEQVIRSDDAQYLVFTQNELQEMINAGFTNTRTVHQYQGNQNANIILVRLDVKDAKPLFRDVSYMIVAFSRHTHSLTYLSVSSNNDPILAQLTNIKNYSEYDIKGIGGGELYDTYHKKIVVQQPSTKAVYLYPALVRFLNDRYGFGSYIPLSIKSFIKAPYRESSPVLEPDDIVDHASLLQEFADRLYFTEADVSMDHVLYHQSDKSFIGEMSFIPLHQILHTRRTAIPQLRTPLRKKVPATQTQLIKAFCERNGAVPLLEGEVDQLQMAQLLFNTVMSVCDPNVVDIATSSNITSNANSLMLWLSKQPEVVRNQISADPQDLLDKDLSEYSFTLKGNAKPDLDRAPETRYKSAQTIAFQDKLINSFFCPAMADFTDRIIASLNENIILFNRMSVDEYCSNVDRICPWERFQFLSKFYEIDFSKFDKSQDLIALHFEMLLMERFGMPRDLLNLWLIMHKETTLRDIRNRFRSKVLYQRKSGDAGTWVLNTLFQMAVVIHTLGIAPKIINGTSFCTFSGDDSLVFVDNNHFSDSHISHSCAILFNLEVKLLRHTTPYFCSKFFIPTAKGVLFVPDVVKTIIKLGRKDLVNSDHAAEYYISFCDNNKPLLDAFNWHLIDHCINDRYNLTGEHVITYRAICTIMRHKSKFMELWDYSGTSSVSVLPSLDI</sequence>
<proteinExistence type="predicted"/>
<evidence type="ECO:0000259" key="5">
    <source>
        <dbReference type="PROSITE" id="PS50507"/>
    </source>
</evidence>
<dbReference type="SUPFAM" id="SSF52540">
    <property type="entry name" value="P-loop containing nucleoside triphosphate hydrolases"/>
    <property type="match status" value="1"/>
</dbReference>
<keyword evidence="3" id="KW-0067">ATP-binding</keyword>
<reference evidence="9" key="1">
    <citation type="journal article" date="2016" name="Nature">
        <title>Redefining the invertebrate RNA virosphere.</title>
        <authorList>
            <person name="Shi M."/>
            <person name="Lin X.D."/>
            <person name="Tian J.H."/>
            <person name="Chen L.J."/>
            <person name="Chen X."/>
            <person name="Li C.X."/>
            <person name="Qin X.C."/>
            <person name="Li J."/>
            <person name="Cao J.P."/>
            <person name="Eden J.S."/>
            <person name="Buchmann J."/>
            <person name="Wang W."/>
            <person name="Xu J."/>
            <person name="Holmes E.C."/>
            <person name="Zhang Y.Z."/>
        </authorList>
    </citation>
    <scope>NUCLEOTIDE SEQUENCE</scope>
    <source>
        <strain evidence="9">SCM51092</strain>
    </source>
</reference>
<evidence type="ECO:0000256" key="1">
    <source>
        <dbReference type="ARBA" id="ARBA00022679"/>
    </source>
</evidence>
<evidence type="ECO:0000259" key="8">
    <source>
        <dbReference type="PROSITE" id="PS51743"/>
    </source>
</evidence>
<dbReference type="CDD" id="cd23254">
    <property type="entry name" value="Kitaviridae_RdRp"/>
    <property type="match status" value="1"/>
</dbReference>
<dbReference type="PROSITE" id="PS51657">
    <property type="entry name" value="PSRV_HELICASE"/>
    <property type="match status" value="1"/>
</dbReference>
<dbReference type="PROSITE" id="PS51743">
    <property type="entry name" value="ALPHAVIRUS_MT"/>
    <property type="match status" value="1"/>
</dbReference>
<dbReference type="GO" id="GO:0016556">
    <property type="term" value="P:mRNA modification"/>
    <property type="evidence" value="ECO:0007669"/>
    <property type="project" value="InterPro"/>
</dbReference>
<feature type="domain" description="RdRp catalytic" evidence="5">
    <location>
        <begin position="1969"/>
        <end position="2087"/>
    </location>
</feature>
<dbReference type="GO" id="GO:0005524">
    <property type="term" value="F:ATP binding"/>
    <property type="evidence" value="ECO:0007669"/>
    <property type="project" value="UniProtKB-KW"/>
</dbReference>
<dbReference type="InterPro" id="IPR003323">
    <property type="entry name" value="OTU_dom"/>
</dbReference>